<dbReference type="Gene3D" id="1.10.10.10">
    <property type="entry name" value="Winged helix-like DNA-binding domain superfamily/Winged helix DNA-binding domain"/>
    <property type="match status" value="1"/>
</dbReference>
<dbReference type="Pfam" id="PF00126">
    <property type="entry name" value="HTH_1"/>
    <property type="match status" value="1"/>
</dbReference>
<feature type="domain" description="HTH lysR-type" evidence="5">
    <location>
        <begin position="6"/>
        <end position="63"/>
    </location>
</feature>
<dbReference type="Gene3D" id="3.40.190.10">
    <property type="entry name" value="Periplasmic binding protein-like II"/>
    <property type="match status" value="2"/>
</dbReference>
<proteinExistence type="inferred from homology"/>
<organism evidence="6 7">
    <name type="scientific">Nocardioides plantarum</name>
    <dbReference type="NCBI Taxonomy" id="29299"/>
    <lineage>
        <taxon>Bacteria</taxon>
        <taxon>Bacillati</taxon>
        <taxon>Actinomycetota</taxon>
        <taxon>Actinomycetes</taxon>
        <taxon>Propionibacteriales</taxon>
        <taxon>Nocardioidaceae</taxon>
        <taxon>Nocardioides</taxon>
    </lineage>
</organism>
<sequence length="307" mass="32493">MSSHLPDLDGLRLLVGIARHGSIGGTARANGMSQQAASERVRGMEAQTGLTLVRRGARGSQLTEAGVVVAEWAARLLDLADEVDTAIEGLRGDRSRELVVWASMTIAESLIPRWLVQLRQRQLGEGYRATAVSLNASNSRDVVEAVRAGTAHVGFVEGVEAPAAVRSVTVAQDELVLVAAAGTPLSRRRTPLLPEEVAELALTSREQGSGTREVLEIALAKHGLAVGDPEVELTTATAVREAVLAGSAPAFLSRRVVARDVDSGSLSVVAVLDLDLRRYFRAVWVGTKNPPAGVVRDLVAIARAAER</sequence>
<accession>A0ABV5KH85</accession>
<evidence type="ECO:0000256" key="3">
    <source>
        <dbReference type="ARBA" id="ARBA00023125"/>
    </source>
</evidence>
<evidence type="ECO:0000259" key="5">
    <source>
        <dbReference type="PROSITE" id="PS50931"/>
    </source>
</evidence>
<evidence type="ECO:0000256" key="4">
    <source>
        <dbReference type="ARBA" id="ARBA00023163"/>
    </source>
</evidence>
<dbReference type="RefSeq" id="WP_139980683.1">
    <property type="nucleotide sequence ID" value="NZ_JBHMDG010000027.1"/>
</dbReference>
<name>A0ABV5KH85_9ACTN</name>
<dbReference type="PANTHER" id="PTHR30126">
    <property type="entry name" value="HTH-TYPE TRANSCRIPTIONAL REGULATOR"/>
    <property type="match status" value="1"/>
</dbReference>
<evidence type="ECO:0000256" key="1">
    <source>
        <dbReference type="ARBA" id="ARBA00009437"/>
    </source>
</evidence>
<dbReference type="Proteomes" id="UP001589750">
    <property type="component" value="Unassembled WGS sequence"/>
</dbReference>
<dbReference type="InterPro" id="IPR036388">
    <property type="entry name" value="WH-like_DNA-bd_sf"/>
</dbReference>
<dbReference type="SUPFAM" id="SSF53850">
    <property type="entry name" value="Periplasmic binding protein-like II"/>
    <property type="match status" value="1"/>
</dbReference>
<dbReference type="EMBL" id="JBHMDG010000027">
    <property type="protein sequence ID" value="MFB9315009.1"/>
    <property type="molecule type" value="Genomic_DNA"/>
</dbReference>
<keyword evidence="2" id="KW-0805">Transcription regulation</keyword>
<comment type="caution">
    <text evidence="6">The sequence shown here is derived from an EMBL/GenBank/DDBJ whole genome shotgun (WGS) entry which is preliminary data.</text>
</comment>
<dbReference type="PANTHER" id="PTHR30126:SF39">
    <property type="entry name" value="HTH-TYPE TRANSCRIPTIONAL REGULATOR CYSL"/>
    <property type="match status" value="1"/>
</dbReference>
<evidence type="ECO:0000313" key="7">
    <source>
        <dbReference type="Proteomes" id="UP001589750"/>
    </source>
</evidence>
<dbReference type="SUPFAM" id="SSF46785">
    <property type="entry name" value="Winged helix' DNA-binding domain"/>
    <property type="match status" value="1"/>
</dbReference>
<gene>
    <name evidence="6" type="ORF">ACFFRI_18265</name>
</gene>
<keyword evidence="7" id="KW-1185">Reference proteome</keyword>
<dbReference type="InterPro" id="IPR036390">
    <property type="entry name" value="WH_DNA-bd_sf"/>
</dbReference>
<keyword evidence="4" id="KW-0804">Transcription</keyword>
<protein>
    <submittedName>
        <fullName evidence="6">LysR family transcriptional regulator</fullName>
    </submittedName>
</protein>
<reference evidence="6 7" key="1">
    <citation type="submission" date="2024-09" db="EMBL/GenBank/DDBJ databases">
        <authorList>
            <person name="Sun Q."/>
            <person name="Mori K."/>
        </authorList>
    </citation>
    <scope>NUCLEOTIDE SEQUENCE [LARGE SCALE GENOMIC DNA]</scope>
    <source>
        <strain evidence="6 7">JCM 9626</strain>
    </source>
</reference>
<dbReference type="PROSITE" id="PS50931">
    <property type="entry name" value="HTH_LYSR"/>
    <property type="match status" value="1"/>
</dbReference>
<comment type="similarity">
    <text evidence="1">Belongs to the LysR transcriptional regulatory family.</text>
</comment>
<dbReference type="Pfam" id="PF03466">
    <property type="entry name" value="LysR_substrate"/>
    <property type="match status" value="1"/>
</dbReference>
<evidence type="ECO:0000256" key="2">
    <source>
        <dbReference type="ARBA" id="ARBA00023015"/>
    </source>
</evidence>
<dbReference type="InterPro" id="IPR005119">
    <property type="entry name" value="LysR_subst-bd"/>
</dbReference>
<keyword evidence="3" id="KW-0238">DNA-binding</keyword>
<dbReference type="InterPro" id="IPR000847">
    <property type="entry name" value="LysR_HTH_N"/>
</dbReference>
<evidence type="ECO:0000313" key="6">
    <source>
        <dbReference type="EMBL" id="MFB9315009.1"/>
    </source>
</evidence>